<dbReference type="InterPro" id="IPR036188">
    <property type="entry name" value="FAD/NAD-bd_sf"/>
</dbReference>
<dbReference type="PANTHER" id="PTHR43104">
    <property type="entry name" value="L-2-HYDROXYGLUTARATE DEHYDROGENASE, MITOCHONDRIAL"/>
    <property type="match status" value="1"/>
</dbReference>
<evidence type="ECO:0000259" key="6">
    <source>
        <dbReference type="Pfam" id="PF01266"/>
    </source>
</evidence>
<proteinExistence type="inferred from homology"/>
<dbReference type="InterPro" id="IPR006076">
    <property type="entry name" value="FAD-dep_OxRdtase"/>
</dbReference>
<dbReference type="PANTHER" id="PTHR43104:SF2">
    <property type="entry name" value="L-2-HYDROXYGLUTARATE DEHYDROGENASE, MITOCHONDRIAL"/>
    <property type="match status" value="1"/>
</dbReference>
<sequence length="395" mass="42644">MYEVAVVGSGIVGAATAWELTSKGYGPVVVIEKEQTVAGHQTGHNSGVIHAGIYYEPGSLKAVLCREGAAATKAFAAQYGIPVRTCGKLLVATNPLELERLAALQKRAEVNSIDAETVDAAELRRREPHIVGLGALFVRETAITDFPAIAAKLLDLVTEAGGELRTGVTVTDVRETTDAVTLQTNQGLIQARRVVFCAGLQADRLARLAGLAPDVRIVPFRGEYYDVVPDKVDLVKTLIYPIPDPSLPFLGVHLTPTVTGGLNVGPNAVLGLAREGYRKGSVNWRDVRDLATYSGMWRVARANVRVGSRELKNSWWKRGYLRECRKYCPELTLSDLTPREAGIRAQAVMRDGSFVHDFLLRRTDRTLHVINAPSPAATSALPIAAHLVSTLVAAP</sequence>
<organism evidence="7 8">
    <name type="scientific">Kribbella steppae</name>
    <dbReference type="NCBI Taxonomy" id="2512223"/>
    <lineage>
        <taxon>Bacteria</taxon>
        <taxon>Bacillati</taxon>
        <taxon>Actinomycetota</taxon>
        <taxon>Actinomycetes</taxon>
        <taxon>Propionibacteriales</taxon>
        <taxon>Kribbellaceae</taxon>
        <taxon>Kribbella</taxon>
    </lineage>
</organism>
<dbReference type="NCBIfam" id="NF008726">
    <property type="entry name" value="PRK11728.1"/>
    <property type="match status" value="1"/>
</dbReference>
<keyword evidence="2" id="KW-0285">Flavoprotein</keyword>
<dbReference type="Gene3D" id="3.50.50.60">
    <property type="entry name" value="FAD/NAD(P)-binding domain"/>
    <property type="match status" value="1"/>
</dbReference>
<dbReference type="AlphaFoldDB" id="A0A4R2GUH5"/>
<dbReference type="GO" id="GO:0005737">
    <property type="term" value="C:cytoplasm"/>
    <property type="evidence" value="ECO:0007669"/>
    <property type="project" value="TreeGrafter"/>
</dbReference>
<dbReference type="Proteomes" id="UP000294508">
    <property type="component" value="Unassembled WGS sequence"/>
</dbReference>
<keyword evidence="8" id="KW-1185">Reference proteome</keyword>
<evidence type="ECO:0000313" key="7">
    <source>
        <dbReference type="EMBL" id="TCO14341.1"/>
    </source>
</evidence>
<keyword evidence="3" id="KW-0274">FAD</keyword>
<dbReference type="EMBL" id="SLWN01000024">
    <property type="protein sequence ID" value="TCO14341.1"/>
    <property type="molecule type" value="Genomic_DNA"/>
</dbReference>
<comment type="caution">
    <text evidence="7">The sequence shown here is derived from an EMBL/GenBank/DDBJ whole genome shotgun (WGS) entry which is preliminary data.</text>
</comment>
<dbReference type="RefSeq" id="WP_199238699.1">
    <property type="nucleotide sequence ID" value="NZ_SLWN01000024.1"/>
</dbReference>
<gene>
    <name evidence="7" type="ORF">EV652_12433</name>
</gene>
<feature type="domain" description="FAD dependent oxidoreductase" evidence="6">
    <location>
        <begin position="4"/>
        <end position="388"/>
    </location>
</feature>
<protein>
    <submittedName>
        <fullName evidence="7">L-2-hydroxyglutarate oxidase</fullName>
    </submittedName>
</protein>
<dbReference type="Gene3D" id="3.30.9.10">
    <property type="entry name" value="D-Amino Acid Oxidase, subunit A, domain 2"/>
    <property type="match status" value="1"/>
</dbReference>
<keyword evidence="4" id="KW-0560">Oxidoreductase</keyword>
<evidence type="ECO:0000256" key="2">
    <source>
        <dbReference type="ARBA" id="ARBA00022630"/>
    </source>
</evidence>
<comment type="cofactor">
    <cofactor evidence="1">
        <name>FAD</name>
        <dbReference type="ChEBI" id="CHEBI:57692"/>
    </cofactor>
</comment>
<evidence type="ECO:0000256" key="4">
    <source>
        <dbReference type="ARBA" id="ARBA00023002"/>
    </source>
</evidence>
<dbReference type="SUPFAM" id="SSF51905">
    <property type="entry name" value="FAD/NAD(P)-binding domain"/>
    <property type="match status" value="1"/>
</dbReference>
<reference evidence="7 8" key="1">
    <citation type="journal article" date="2015" name="Stand. Genomic Sci.">
        <title>Genomic Encyclopedia of Bacterial and Archaeal Type Strains, Phase III: the genomes of soil and plant-associated and newly described type strains.</title>
        <authorList>
            <person name="Whitman W.B."/>
            <person name="Woyke T."/>
            <person name="Klenk H.P."/>
            <person name="Zhou Y."/>
            <person name="Lilburn T.G."/>
            <person name="Beck B.J."/>
            <person name="De Vos P."/>
            <person name="Vandamme P."/>
            <person name="Eisen J.A."/>
            <person name="Garrity G."/>
            <person name="Hugenholtz P."/>
            <person name="Kyrpides N.C."/>
        </authorList>
    </citation>
    <scope>NUCLEOTIDE SEQUENCE [LARGE SCALE GENOMIC DNA]</scope>
    <source>
        <strain evidence="7 8">VKM Ac-2572</strain>
    </source>
</reference>
<evidence type="ECO:0000256" key="1">
    <source>
        <dbReference type="ARBA" id="ARBA00001974"/>
    </source>
</evidence>
<evidence type="ECO:0000256" key="3">
    <source>
        <dbReference type="ARBA" id="ARBA00022827"/>
    </source>
</evidence>
<accession>A0A4R2GUH5</accession>
<evidence type="ECO:0000313" key="8">
    <source>
        <dbReference type="Proteomes" id="UP000294508"/>
    </source>
</evidence>
<comment type="similarity">
    <text evidence="5">Belongs to the L2HGDH family.</text>
</comment>
<name>A0A4R2GUH5_9ACTN</name>
<dbReference type="Pfam" id="PF01266">
    <property type="entry name" value="DAO"/>
    <property type="match status" value="1"/>
</dbReference>
<dbReference type="GO" id="GO:0047545">
    <property type="term" value="F:(S)-2-hydroxyglutarate dehydrogenase activity"/>
    <property type="evidence" value="ECO:0007669"/>
    <property type="project" value="TreeGrafter"/>
</dbReference>
<evidence type="ECO:0000256" key="5">
    <source>
        <dbReference type="ARBA" id="ARBA00037941"/>
    </source>
</evidence>